<proteinExistence type="predicted"/>
<dbReference type="OrthoDB" id="1705103at2759"/>
<dbReference type="SUPFAM" id="SSF48557">
    <property type="entry name" value="L-aspartase-like"/>
    <property type="match status" value="1"/>
</dbReference>
<dbReference type="Gene3D" id="1.20.200.10">
    <property type="entry name" value="Fumarase/aspartase (Central domain)"/>
    <property type="match status" value="1"/>
</dbReference>
<dbReference type="AlphaFoldDB" id="A0A9Q0QUU1"/>
<dbReference type="GO" id="GO:0003824">
    <property type="term" value="F:catalytic activity"/>
    <property type="evidence" value="ECO:0007669"/>
    <property type="project" value="InterPro"/>
</dbReference>
<dbReference type="InterPro" id="IPR008948">
    <property type="entry name" value="L-Aspartase-like"/>
</dbReference>
<dbReference type="InterPro" id="IPR001106">
    <property type="entry name" value="Aromatic_Lyase"/>
</dbReference>
<organism evidence="2 3">
    <name type="scientific">Protea cynaroides</name>
    <dbReference type="NCBI Taxonomy" id="273540"/>
    <lineage>
        <taxon>Eukaryota</taxon>
        <taxon>Viridiplantae</taxon>
        <taxon>Streptophyta</taxon>
        <taxon>Embryophyta</taxon>
        <taxon>Tracheophyta</taxon>
        <taxon>Spermatophyta</taxon>
        <taxon>Magnoliopsida</taxon>
        <taxon>Proteales</taxon>
        <taxon>Proteaceae</taxon>
        <taxon>Protea</taxon>
    </lineage>
</organism>
<comment type="caution">
    <text evidence="2">The sequence shown here is derived from an EMBL/GenBank/DDBJ whole genome shotgun (WGS) entry which is preliminary data.</text>
</comment>
<evidence type="ECO:0000313" key="3">
    <source>
        <dbReference type="Proteomes" id="UP001141806"/>
    </source>
</evidence>
<dbReference type="PANTHER" id="PTHR10362">
    <property type="entry name" value="HISTIDINE AMMONIA-LYASE"/>
    <property type="match status" value="1"/>
</dbReference>
<dbReference type="Pfam" id="PF00221">
    <property type="entry name" value="Lyase_aromatic"/>
    <property type="match status" value="1"/>
</dbReference>
<name>A0A9Q0QUU1_9MAGN</name>
<keyword evidence="3" id="KW-1185">Reference proteome</keyword>
<evidence type="ECO:0000313" key="2">
    <source>
        <dbReference type="EMBL" id="KAJ4972910.1"/>
    </source>
</evidence>
<reference evidence="2" key="1">
    <citation type="journal article" date="2023" name="Plant J.">
        <title>The genome of the king protea, Protea cynaroides.</title>
        <authorList>
            <person name="Chang J."/>
            <person name="Duong T.A."/>
            <person name="Schoeman C."/>
            <person name="Ma X."/>
            <person name="Roodt D."/>
            <person name="Barker N."/>
            <person name="Li Z."/>
            <person name="Van de Peer Y."/>
            <person name="Mizrachi E."/>
        </authorList>
    </citation>
    <scope>NUCLEOTIDE SEQUENCE</scope>
    <source>
        <tissue evidence="2">Young leaves</tissue>
    </source>
</reference>
<dbReference type="Proteomes" id="UP001141806">
    <property type="component" value="Unassembled WGS sequence"/>
</dbReference>
<protein>
    <submittedName>
        <fullName evidence="2">Uncharacterized protein</fullName>
    </submittedName>
</protein>
<gene>
    <name evidence="2" type="ORF">NE237_006084</name>
</gene>
<accession>A0A9Q0QUU1</accession>
<sequence length="208" mass="22332">MMQGSDDELIPVSKKVLEEIFKEIEKAKLLIEAKGKEALAESSQSGSISTQSYGAPATGMNQFAPAAGTTASGNGQAQQRQRVRARRGQATNPHSIAERVPIYGKDMYCIHLYTESPVINVALDKALHGCNFQGTPVGVSVDNICLSMVAIGKLMFAQFSELVNDYYNGGLVSNLNGGPNLSLDHGFKGAETSYTSELQYLANPMTTH</sequence>
<dbReference type="EMBL" id="JAMYWD010000004">
    <property type="protein sequence ID" value="KAJ4972910.1"/>
    <property type="molecule type" value="Genomic_DNA"/>
</dbReference>
<feature type="region of interest" description="Disordered" evidence="1">
    <location>
        <begin position="65"/>
        <end position="91"/>
    </location>
</feature>
<evidence type="ECO:0000256" key="1">
    <source>
        <dbReference type="SAM" id="MobiDB-lite"/>
    </source>
</evidence>